<sequence>MSEATLPQALSAYAARSPILLATDFDGVLAPLVQDPSTSRPVDGSIDALRELARTPGVFVAIVSGRDLAALRQLTGVTPEEGITLIGSHGAEPDRDLPLRVDFDDAARERLARATQALEQVVAAQPGTRLEHKPAGVVLHTRGLSPEAADAAATQALAIDLPGVHTMSGKQIVEFSVLPVTKGIALQALAAQDGTVATCYLGDDVTDETAFAVLPADAGNVTIKVGPGPTGAEFRIAGPPEVVAVFQTVLRAVPHDR</sequence>
<organism evidence="4 5">
    <name type="scientific">Flexivirga aerilata</name>
    <dbReference type="NCBI Taxonomy" id="1656889"/>
    <lineage>
        <taxon>Bacteria</taxon>
        <taxon>Bacillati</taxon>
        <taxon>Actinomycetota</taxon>
        <taxon>Actinomycetes</taxon>
        <taxon>Micrococcales</taxon>
        <taxon>Dermacoccaceae</taxon>
        <taxon>Flexivirga</taxon>
    </lineage>
</organism>
<protein>
    <recommendedName>
        <fullName evidence="3">Trehalose 6-phosphate phosphatase</fullName>
        <ecNumber evidence="3">3.1.3.12</ecNumber>
    </recommendedName>
</protein>
<dbReference type="EC" id="3.1.3.12" evidence="3"/>
<evidence type="ECO:0000256" key="3">
    <source>
        <dbReference type="RuleBase" id="RU361117"/>
    </source>
</evidence>
<dbReference type="SUPFAM" id="SSF56784">
    <property type="entry name" value="HAD-like"/>
    <property type="match status" value="1"/>
</dbReference>
<dbReference type="Pfam" id="PF02358">
    <property type="entry name" value="Trehalose_PPase"/>
    <property type="match status" value="1"/>
</dbReference>
<dbReference type="UniPathway" id="UPA00299"/>
<evidence type="ECO:0000313" key="4">
    <source>
        <dbReference type="EMBL" id="NNG37818.1"/>
    </source>
</evidence>
<keyword evidence="3" id="KW-0479">Metal-binding</keyword>
<accession>A0A849AF59</accession>
<dbReference type="GO" id="GO:0005992">
    <property type="term" value="P:trehalose biosynthetic process"/>
    <property type="evidence" value="ECO:0007669"/>
    <property type="project" value="UniProtKB-UniPathway"/>
</dbReference>
<proteinExistence type="inferred from homology"/>
<dbReference type="PANTHER" id="PTHR43768">
    <property type="entry name" value="TREHALOSE 6-PHOSPHATE PHOSPHATASE"/>
    <property type="match status" value="1"/>
</dbReference>
<comment type="caution">
    <text evidence="4">The sequence shown here is derived from an EMBL/GenBank/DDBJ whole genome shotgun (WGS) entry which is preliminary data.</text>
</comment>
<comment type="similarity">
    <text evidence="3">Belongs to the trehalose phosphatase family.</text>
</comment>
<dbReference type="Gene3D" id="3.30.70.1020">
    <property type="entry name" value="Trehalose-6-phosphate phosphatase related protein, domain 2"/>
    <property type="match status" value="1"/>
</dbReference>
<dbReference type="GO" id="GO:0046872">
    <property type="term" value="F:metal ion binding"/>
    <property type="evidence" value="ECO:0007669"/>
    <property type="project" value="UniProtKB-KW"/>
</dbReference>
<keyword evidence="5" id="KW-1185">Reference proteome</keyword>
<dbReference type="InterPro" id="IPR044651">
    <property type="entry name" value="OTSB-like"/>
</dbReference>
<dbReference type="InterPro" id="IPR003337">
    <property type="entry name" value="Trehalose_PPase"/>
</dbReference>
<reference evidence="4 5" key="1">
    <citation type="submission" date="2020-05" db="EMBL/GenBank/DDBJ databases">
        <title>Flexivirga sp. ID2601S isolated from air conditioner.</title>
        <authorList>
            <person name="Kim D.H."/>
        </authorList>
    </citation>
    <scope>NUCLEOTIDE SEQUENCE [LARGE SCALE GENOMIC DNA]</scope>
    <source>
        <strain evidence="4 5">ID2601S</strain>
    </source>
</reference>
<comment type="function">
    <text evidence="2 3">Removes the phosphate from trehalose 6-phosphate to produce free trehalose.</text>
</comment>
<dbReference type="GO" id="GO:0004805">
    <property type="term" value="F:trehalose-phosphatase activity"/>
    <property type="evidence" value="ECO:0007669"/>
    <property type="project" value="UniProtKB-EC"/>
</dbReference>
<dbReference type="Gene3D" id="3.40.50.1000">
    <property type="entry name" value="HAD superfamily/HAD-like"/>
    <property type="match status" value="1"/>
</dbReference>
<evidence type="ECO:0000256" key="2">
    <source>
        <dbReference type="ARBA" id="ARBA00024179"/>
    </source>
</evidence>
<evidence type="ECO:0000313" key="5">
    <source>
        <dbReference type="Proteomes" id="UP000557772"/>
    </source>
</evidence>
<dbReference type="AlphaFoldDB" id="A0A849AF59"/>
<dbReference type="InterPro" id="IPR023214">
    <property type="entry name" value="HAD_sf"/>
</dbReference>
<comment type="pathway">
    <text evidence="3">Glycan biosynthesis; trehalose biosynthesis.</text>
</comment>
<dbReference type="InterPro" id="IPR036412">
    <property type="entry name" value="HAD-like_sf"/>
</dbReference>
<dbReference type="EMBL" id="JABENB010000001">
    <property type="protein sequence ID" value="NNG37818.1"/>
    <property type="molecule type" value="Genomic_DNA"/>
</dbReference>
<name>A0A849AF59_9MICO</name>
<dbReference type="RefSeq" id="WP_171151051.1">
    <property type="nucleotide sequence ID" value="NZ_JABENB010000001.1"/>
</dbReference>
<dbReference type="NCBIfam" id="TIGR00685">
    <property type="entry name" value="T6PP"/>
    <property type="match status" value="1"/>
</dbReference>
<dbReference type="Proteomes" id="UP000557772">
    <property type="component" value="Unassembled WGS sequence"/>
</dbReference>
<comment type="cofactor">
    <cofactor evidence="3">
        <name>Mg(2+)</name>
        <dbReference type="ChEBI" id="CHEBI:18420"/>
    </cofactor>
</comment>
<keyword evidence="3" id="KW-0460">Magnesium</keyword>
<gene>
    <name evidence="4" type="primary">otsB</name>
    <name evidence="4" type="ORF">HJ588_00825</name>
</gene>
<keyword evidence="1 3" id="KW-0378">Hydrolase</keyword>
<comment type="catalytic activity">
    <reaction evidence="3">
        <text>alpha,alpha-trehalose 6-phosphate + H2O = alpha,alpha-trehalose + phosphate</text>
        <dbReference type="Rhea" id="RHEA:23420"/>
        <dbReference type="ChEBI" id="CHEBI:15377"/>
        <dbReference type="ChEBI" id="CHEBI:16551"/>
        <dbReference type="ChEBI" id="CHEBI:43474"/>
        <dbReference type="ChEBI" id="CHEBI:58429"/>
        <dbReference type="EC" id="3.1.3.12"/>
    </reaction>
</comment>
<dbReference type="PANTHER" id="PTHR43768:SF3">
    <property type="entry name" value="TREHALOSE 6-PHOSPHATE PHOSPHATASE"/>
    <property type="match status" value="1"/>
</dbReference>
<evidence type="ECO:0000256" key="1">
    <source>
        <dbReference type="ARBA" id="ARBA00022801"/>
    </source>
</evidence>